<evidence type="ECO:0000313" key="2">
    <source>
        <dbReference type="Proteomes" id="UP000276133"/>
    </source>
</evidence>
<sequence>MLTNSLNGLRHFVQFEILEKYLSTQFLLIFYWIDTSGILLVNIQISKLVQRLESNQTPNRVCVHIG</sequence>
<reference evidence="1 2" key="1">
    <citation type="journal article" date="2018" name="Sci. Rep.">
        <title>Genomic signatures of local adaptation to the degree of environmental predictability in rotifers.</title>
        <authorList>
            <person name="Franch-Gras L."/>
            <person name="Hahn C."/>
            <person name="Garcia-Roger E.M."/>
            <person name="Carmona M.J."/>
            <person name="Serra M."/>
            <person name="Gomez A."/>
        </authorList>
    </citation>
    <scope>NUCLEOTIDE SEQUENCE [LARGE SCALE GENOMIC DNA]</scope>
    <source>
        <strain evidence="1">HYR1</strain>
    </source>
</reference>
<dbReference type="Proteomes" id="UP000276133">
    <property type="component" value="Unassembled WGS sequence"/>
</dbReference>
<accession>A0A3M7SK43</accession>
<dbReference type="EMBL" id="REGN01001235">
    <property type="protein sequence ID" value="RNA36116.1"/>
    <property type="molecule type" value="Genomic_DNA"/>
</dbReference>
<comment type="caution">
    <text evidence="1">The sequence shown here is derived from an EMBL/GenBank/DDBJ whole genome shotgun (WGS) entry which is preliminary data.</text>
</comment>
<keyword evidence="2" id="KW-1185">Reference proteome</keyword>
<evidence type="ECO:0000313" key="1">
    <source>
        <dbReference type="EMBL" id="RNA36116.1"/>
    </source>
</evidence>
<dbReference type="AlphaFoldDB" id="A0A3M7SK43"/>
<organism evidence="1 2">
    <name type="scientific">Brachionus plicatilis</name>
    <name type="common">Marine rotifer</name>
    <name type="synonym">Brachionus muelleri</name>
    <dbReference type="NCBI Taxonomy" id="10195"/>
    <lineage>
        <taxon>Eukaryota</taxon>
        <taxon>Metazoa</taxon>
        <taxon>Spiralia</taxon>
        <taxon>Gnathifera</taxon>
        <taxon>Rotifera</taxon>
        <taxon>Eurotatoria</taxon>
        <taxon>Monogononta</taxon>
        <taxon>Pseudotrocha</taxon>
        <taxon>Ploima</taxon>
        <taxon>Brachionidae</taxon>
        <taxon>Brachionus</taxon>
    </lineage>
</organism>
<protein>
    <submittedName>
        <fullName evidence="1">Uncharacterized protein</fullName>
    </submittedName>
</protein>
<gene>
    <name evidence="1" type="ORF">BpHYR1_011336</name>
</gene>
<name>A0A3M7SK43_BRAPC</name>
<proteinExistence type="predicted"/>